<organism evidence="3 4">
    <name type="scientific">Erythroxylum novogranatense</name>
    <dbReference type="NCBI Taxonomy" id="1862640"/>
    <lineage>
        <taxon>Eukaryota</taxon>
        <taxon>Viridiplantae</taxon>
        <taxon>Streptophyta</taxon>
        <taxon>Embryophyta</taxon>
        <taxon>Tracheophyta</taxon>
        <taxon>Spermatophyta</taxon>
        <taxon>Magnoliopsida</taxon>
        <taxon>eudicotyledons</taxon>
        <taxon>Gunneridae</taxon>
        <taxon>Pentapetalae</taxon>
        <taxon>rosids</taxon>
        <taxon>fabids</taxon>
        <taxon>Malpighiales</taxon>
        <taxon>Erythroxylaceae</taxon>
        <taxon>Erythroxylum</taxon>
    </lineage>
</organism>
<evidence type="ECO:0008006" key="5">
    <source>
        <dbReference type="Google" id="ProtNLM"/>
    </source>
</evidence>
<feature type="transmembrane region" description="Helical" evidence="2">
    <location>
        <begin position="114"/>
        <end position="132"/>
    </location>
</feature>
<evidence type="ECO:0000256" key="2">
    <source>
        <dbReference type="SAM" id="Phobius"/>
    </source>
</evidence>
<comment type="caution">
    <text evidence="3">The sequence shown here is derived from an EMBL/GenBank/DDBJ whole genome shotgun (WGS) entry which is preliminary data.</text>
</comment>
<evidence type="ECO:0000313" key="3">
    <source>
        <dbReference type="EMBL" id="KAJ8766063.1"/>
    </source>
</evidence>
<dbReference type="Proteomes" id="UP001159364">
    <property type="component" value="Linkage Group LG05"/>
</dbReference>
<feature type="region of interest" description="Disordered" evidence="1">
    <location>
        <begin position="56"/>
        <end position="91"/>
    </location>
</feature>
<reference evidence="3 4" key="1">
    <citation type="submission" date="2021-09" db="EMBL/GenBank/DDBJ databases">
        <title>Genomic insights and catalytic innovation underlie evolution of tropane alkaloids biosynthesis.</title>
        <authorList>
            <person name="Wang Y.-J."/>
            <person name="Tian T."/>
            <person name="Huang J.-P."/>
            <person name="Huang S.-X."/>
        </authorList>
    </citation>
    <scope>NUCLEOTIDE SEQUENCE [LARGE SCALE GENOMIC DNA]</scope>
    <source>
        <strain evidence="3">KIB-2018</strain>
        <tissue evidence="3">Leaf</tissue>
    </source>
</reference>
<proteinExistence type="predicted"/>
<feature type="transmembrane region" description="Helical" evidence="2">
    <location>
        <begin position="139"/>
        <end position="162"/>
    </location>
</feature>
<dbReference type="EMBL" id="JAIWQS010000005">
    <property type="protein sequence ID" value="KAJ8766063.1"/>
    <property type="molecule type" value="Genomic_DNA"/>
</dbReference>
<dbReference type="AlphaFoldDB" id="A0AAV8TH38"/>
<gene>
    <name evidence="3" type="ORF">K2173_020579</name>
</gene>
<sequence length="163" mass="17919">MLTLKSLVHPSIPSVPRPFSPLYSTNSFHPLIPLVKTQLNIGKSQSRLVLLAHNDDNNGIRKEPSGTEQQEKENNPVNNNGNGDGGDNDTEKDGRPLFNLRWVELFVDPDPDNILAVGLTGLLTWASVQVLWQLFIVSLAILVAALKYSSIAALLIFILITLL</sequence>
<name>A0AAV8TH38_9ROSI</name>
<accession>A0AAV8TH38</accession>
<dbReference type="PANTHER" id="PTHR36789">
    <property type="entry name" value="TRANSMEMBRANE PROTEIN"/>
    <property type="match status" value="1"/>
</dbReference>
<keyword evidence="2" id="KW-1133">Transmembrane helix</keyword>
<evidence type="ECO:0000256" key="1">
    <source>
        <dbReference type="SAM" id="MobiDB-lite"/>
    </source>
</evidence>
<protein>
    <recommendedName>
        <fullName evidence="5">Transmembrane protein</fullName>
    </recommendedName>
</protein>
<keyword evidence="2" id="KW-0812">Transmembrane</keyword>
<keyword evidence="2" id="KW-0472">Membrane</keyword>
<feature type="compositionally biased region" description="Basic and acidic residues" evidence="1">
    <location>
        <begin position="56"/>
        <end position="74"/>
    </location>
</feature>
<evidence type="ECO:0000313" key="4">
    <source>
        <dbReference type="Proteomes" id="UP001159364"/>
    </source>
</evidence>
<dbReference type="PANTHER" id="PTHR36789:SF1">
    <property type="entry name" value="TRANSMEMBRANE PROTEIN"/>
    <property type="match status" value="1"/>
</dbReference>
<keyword evidence="4" id="KW-1185">Reference proteome</keyword>